<dbReference type="InterPro" id="IPR036390">
    <property type="entry name" value="WH_DNA-bd_sf"/>
</dbReference>
<dbReference type="PROSITE" id="PS50949">
    <property type="entry name" value="HTH_GNTR"/>
    <property type="match status" value="1"/>
</dbReference>
<dbReference type="InterPro" id="IPR041444">
    <property type="entry name" value="HTH_41"/>
</dbReference>
<dbReference type="EMBL" id="VBWP01000006">
    <property type="protein sequence ID" value="TLG72996.1"/>
    <property type="molecule type" value="Genomic_DNA"/>
</dbReference>
<dbReference type="Pfam" id="PF14503">
    <property type="entry name" value="YhfZ_C"/>
    <property type="match status" value="1"/>
</dbReference>
<dbReference type="NCBIfam" id="NF041241">
    <property type="entry name" value="YhfZ_full"/>
    <property type="match status" value="1"/>
</dbReference>
<proteinExistence type="predicted"/>
<dbReference type="Gene3D" id="3.40.190.10">
    <property type="entry name" value="Periplasmic binding protein-like II"/>
    <property type="match status" value="2"/>
</dbReference>
<keyword evidence="3" id="KW-0804">Transcription</keyword>
<name>A0A5R8QAQ2_9FIRM</name>
<keyword evidence="6" id="KW-1185">Reference proteome</keyword>
<evidence type="ECO:0000313" key="5">
    <source>
        <dbReference type="EMBL" id="TLG72996.1"/>
    </source>
</evidence>
<evidence type="ECO:0000256" key="3">
    <source>
        <dbReference type="ARBA" id="ARBA00023163"/>
    </source>
</evidence>
<dbReference type="InterPro" id="IPR036388">
    <property type="entry name" value="WH-like_DNA-bd_sf"/>
</dbReference>
<gene>
    <name evidence="5" type="ORF">FEZ08_08090</name>
</gene>
<keyword evidence="2" id="KW-0238">DNA-binding</keyword>
<accession>A0A5R8QAQ2</accession>
<comment type="caution">
    <text evidence="5">The sequence shown here is derived from an EMBL/GenBank/DDBJ whole genome shotgun (WGS) entry which is preliminary data.</text>
</comment>
<dbReference type="Pfam" id="PF14502">
    <property type="entry name" value="HTH_41"/>
    <property type="match status" value="1"/>
</dbReference>
<protein>
    <submittedName>
        <fullName evidence="5">GntR family transcriptional regulator</fullName>
    </submittedName>
</protein>
<sequence>MNETFYRKTGLTITELAQELLQINKGEKLPIISELQLRLGVSRGTVQNALTFLKTQGAIALENKGHLGTYVSAIDYQILQKYAISDQVVGTMPLPYSRLYEGFATGLYECFGKHNIRLNMAYVRGSKDRIQSVINGVYGFAVTSKFAADRALQEGAPIKIILDFGPHSYLSRHILLFADNSSKQIENGMRIAIDSGSFDQRELTNSLTDGFDVTFVEMPGHQIIHGLREGIIDAGVWNYDEIIDKNYQDLNYRFIESDERQVDMTRAVIIVTETSSMIETIVKKNVEIAELLKVQQSVMAGAMIPRY</sequence>
<feature type="domain" description="HTH gntR-type" evidence="4">
    <location>
        <begin position="3"/>
        <end position="74"/>
    </location>
</feature>
<dbReference type="GO" id="GO:0003677">
    <property type="term" value="F:DNA binding"/>
    <property type="evidence" value="ECO:0007669"/>
    <property type="project" value="UniProtKB-KW"/>
</dbReference>
<evidence type="ECO:0000259" key="4">
    <source>
        <dbReference type="PROSITE" id="PS50949"/>
    </source>
</evidence>
<dbReference type="InterPro" id="IPR000524">
    <property type="entry name" value="Tscrpt_reg_HTH_GntR"/>
</dbReference>
<reference evidence="5 6" key="1">
    <citation type="submission" date="2019-05" db="EMBL/GenBank/DDBJ databases">
        <title>Culicoidintestinum kansasii gen. nov., sp. nov. from the gastrointestinal tract of the biting midge, Culicoides sonorensis.</title>
        <authorList>
            <person name="Neupane S."/>
            <person name="Ghosh A."/>
            <person name="Gunther S."/>
            <person name="Martin K."/>
            <person name="Zurek L."/>
        </authorList>
    </citation>
    <scope>NUCLEOTIDE SEQUENCE [LARGE SCALE GENOMIC DNA]</scope>
    <source>
        <strain evidence="5 6">CS-1</strain>
    </source>
</reference>
<dbReference type="RefSeq" id="WP_138191222.1">
    <property type="nucleotide sequence ID" value="NZ_VBWP01000006.1"/>
</dbReference>
<organism evidence="5 6">
    <name type="scientific">Culicoidibacter larvae</name>
    <dbReference type="NCBI Taxonomy" id="2579976"/>
    <lineage>
        <taxon>Bacteria</taxon>
        <taxon>Bacillati</taxon>
        <taxon>Bacillota</taxon>
        <taxon>Culicoidibacteria</taxon>
        <taxon>Culicoidibacterales</taxon>
        <taxon>Culicoidibacteraceae</taxon>
        <taxon>Culicoidibacter</taxon>
    </lineage>
</organism>
<dbReference type="OrthoDB" id="147067at2"/>
<evidence type="ECO:0000256" key="2">
    <source>
        <dbReference type="ARBA" id="ARBA00023125"/>
    </source>
</evidence>
<dbReference type="Proteomes" id="UP000306912">
    <property type="component" value="Unassembled WGS sequence"/>
</dbReference>
<dbReference type="Gene3D" id="1.10.10.10">
    <property type="entry name" value="Winged helix-like DNA-binding domain superfamily/Winged helix DNA-binding domain"/>
    <property type="match status" value="1"/>
</dbReference>
<evidence type="ECO:0000313" key="6">
    <source>
        <dbReference type="Proteomes" id="UP000306912"/>
    </source>
</evidence>
<dbReference type="GO" id="GO:0003700">
    <property type="term" value="F:DNA-binding transcription factor activity"/>
    <property type="evidence" value="ECO:0007669"/>
    <property type="project" value="InterPro"/>
</dbReference>
<dbReference type="SUPFAM" id="SSF46785">
    <property type="entry name" value="Winged helix' DNA-binding domain"/>
    <property type="match status" value="1"/>
</dbReference>
<evidence type="ECO:0000256" key="1">
    <source>
        <dbReference type="ARBA" id="ARBA00023015"/>
    </source>
</evidence>
<dbReference type="InParanoid" id="A0A5R8QAQ2"/>
<dbReference type="InterPro" id="IPR032791">
    <property type="entry name" value="YhfZ_C"/>
</dbReference>
<dbReference type="AlphaFoldDB" id="A0A5R8QAQ2"/>
<dbReference type="SUPFAM" id="SSF53850">
    <property type="entry name" value="Periplasmic binding protein-like II"/>
    <property type="match status" value="1"/>
</dbReference>
<keyword evidence="1" id="KW-0805">Transcription regulation</keyword>